<accession>A0A7D6GK10</accession>
<keyword evidence="2" id="KW-1185">Reference proteome</keyword>
<dbReference type="RefSeq" id="WP_180840943.1">
    <property type="nucleotide sequence ID" value="NZ_CP059154.1"/>
</dbReference>
<dbReference type="KEGG" id="nay:HYG81_17030"/>
<dbReference type="AlphaFoldDB" id="A0A7D6GK10"/>
<gene>
    <name evidence="1" type="ORF">HYG81_17030</name>
</gene>
<dbReference type="EMBL" id="CP059154">
    <property type="protein sequence ID" value="QLK25759.1"/>
    <property type="molecule type" value="Genomic_DNA"/>
</dbReference>
<dbReference type="Proteomes" id="UP000510869">
    <property type="component" value="Chromosome"/>
</dbReference>
<organism evidence="1 2">
    <name type="scientific">Natrinema zhouii</name>
    <dbReference type="NCBI Taxonomy" id="1710539"/>
    <lineage>
        <taxon>Archaea</taxon>
        <taxon>Methanobacteriati</taxon>
        <taxon>Methanobacteriota</taxon>
        <taxon>Stenosarchaea group</taxon>
        <taxon>Halobacteria</taxon>
        <taxon>Halobacteriales</taxon>
        <taxon>Natrialbaceae</taxon>
        <taxon>Natrinema</taxon>
    </lineage>
</organism>
<evidence type="ECO:0008006" key="3">
    <source>
        <dbReference type="Google" id="ProtNLM"/>
    </source>
</evidence>
<evidence type="ECO:0000313" key="1">
    <source>
        <dbReference type="EMBL" id="QLK25759.1"/>
    </source>
</evidence>
<evidence type="ECO:0000313" key="2">
    <source>
        <dbReference type="Proteomes" id="UP000510869"/>
    </source>
</evidence>
<dbReference type="GeneID" id="56144945"/>
<proteinExistence type="predicted"/>
<sequence length="83" mass="9300">MTSNQTVAQERDDHESIALPSELVSRIESRVPRSDFDSAAEYVTFIVEEVLATVEAETETDDYEGEAQDEVEARLESLGYLES</sequence>
<reference evidence="1 2" key="1">
    <citation type="submission" date="2020-07" db="EMBL/GenBank/DDBJ databases">
        <title>Natrinema (YPL30) sp. nov. and Haloterrigena xxxxxx (YPL8) sp. nov., isolated from a salt mine.</title>
        <authorList>
            <person name="Cui H."/>
        </authorList>
    </citation>
    <scope>NUCLEOTIDE SEQUENCE [LARGE SCALE GENOMIC DNA]</scope>
    <source>
        <strain evidence="1 2">YPL13</strain>
    </source>
</reference>
<name>A0A7D6GK10_9EURY</name>
<dbReference type="OrthoDB" id="242305at2157"/>
<protein>
    <recommendedName>
        <fullName evidence="3">CopG family transcriptional regulator</fullName>
    </recommendedName>
</protein>